<dbReference type="InterPro" id="IPR036317">
    <property type="entry name" value="Cullin_homology_sf"/>
</dbReference>
<dbReference type="InterPro" id="IPR016158">
    <property type="entry name" value="Cullin_homology"/>
</dbReference>
<dbReference type="GO" id="GO:0005680">
    <property type="term" value="C:anaphase-promoting complex"/>
    <property type="evidence" value="ECO:0007669"/>
    <property type="project" value="TreeGrafter"/>
</dbReference>
<evidence type="ECO:0000313" key="4">
    <source>
        <dbReference type="Proteomes" id="UP000603453"/>
    </source>
</evidence>
<evidence type="ECO:0000313" key="3">
    <source>
        <dbReference type="EMBL" id="KAG2195281.1"/>
    </source>
</evidence>
<dbReference type="SMART" id="SM00182">
    <property type="entry name" value="CULLIN"/>
    <property type="match status" value="1"/>
</dbReference>
<proteinExistence type="inferred from homology"/>
<comment type="caution">
    <text evidence="3">The sequence shown here is derived from an EMBL/GenBank/DDBJ whole genome shotgun (WGS) entry which is preliminary data.</text>
</comment>
<sequence length="755" mass="87748">MLSMYQFPKQTRALDAIKRLKIFLEIQGNTEKEPLPTMSKIVDYCIKYPRLLRIRDSPLKVLHDPSLPYVVVHDWYIGIALDYLEASVVVLLEQWEKDFKKKRHAPELISEQFVRLVDDIYKCYEHTGLALKMPFPEGSPLGAAELKDKVKYASIALIKDKTTHFFTDTTKSFYEEGLKTIEILFRARLKTEENPSFAYLFSPGVAKYKDQELEFHVQSILDSNLPGLVDVFNLPDDMLEDACNEISKKKKPKNISIDSWMDPTEDEDYESVEKHESKLQDFSDVCVKLNALSLTPDWTAILVEIIKKRLHSQKWIDKWDESMVTIQLKWLHVLILPWISYVLPKVEDINANWNDFLRQKMKAEHILYENIYQTRIPHIFDIIEDYPSTSEAILDFHITATKRGLLEDLKEKLIQELQVRLLHQGAAAARLLNHYSNCTQCLCIIDPSCKTMVPIIHLVEDYVKQYRNDIIDGAVELVRGQGDDAFQNTENGYVYVFKQSEINDEEAPRTGIVIEEDETAMLRKLQEKSRDPVAMIISMCNPIQKFIERYGDILAEALLQLTDYDTDKEVQRLELLKKNFPADAFTKCDVMLRDVDSSKRLDRQIHENPEIDSTFHTVLLSRLYWPDADDEDNDDSEDDLNVSGLQLWPRYESTLEKYEEEYKSVRASRKLKYLHNKGSVVLQLEFKDRVETFKTSPEAATIISLFETKDNQFTKNEIAEKVGLSKQKVIEALEFWAEKNVIELLANGNFVLLED</sequence>
<reference evidence="3" key="1">
    <citation type="submission" date="2020-12" db="EMBL/GenBank/DDBJ databases">
        <title>Metabolic potential, ecology and presence of endohyphal bacteria is reflected in genomic diversity of Mucoromycotina.</title>
        <authorList>
            <person name="Muszewska A."/>
            <person name="Okrasinska A."/>
            <person name="Steczkiewicz K."/>
            <person name="Drgas O."/>
            <person name="Orlowska M."/>
            <person name="Perlinska-Lenart U."/>
            <person name="Aleksandrzak-Piekarczyk T."/>
            <person name="Szatraj K."/>
            <person name="Zielenkiewicz U."/>
            <person name="Pilsyk S."/>
            <person name="Malc E."/>
            <person name="Mieczkowski P."/>
            <person name="Kruszewska J.S."/>
            <person name="Biernat P."/>
            <person name="Pawlowska J."/>
        </authorList>
    </citation>
    <scope>NUCLEOTIDE SEQUENCE</scope>
    <source>
        <strain evidence="3">WA0000017839</strain>
    </source>
</reference>
<evidence type="ECO:0000256" key="1">
    <source>
        <dbReference type="PROSITE-ProRule" id="PRU00330"/>
    </source>
</evidence>
<dbReference type="InterPro" id="IPR044554">
    <property type="entry name" value="ANAPC2"/>
</dbReference>
<dbReference type="Gene3D" id="3.30.230.130">
    <property type="entry name" value="Cullin, Chain C, Domain 2"/>
    <property type="match status" value="1"/>
</dbReference>
<keyword evidence="4" id="KW-1185">Reference proteome</keyword>
<dbReference type="InterPro" id="IPR057975">
    <property type="entry name" value="TPR_ANAPC2"/>
</dbReference>
<name>A0A8H7QMK7_9FUNG</name>
<dbReference type="SUPFAM" id="SSF75632">
    <property type="entry name" value="Cullin homology domain"/>
    <property type="match status" value="1"/>
</dbReference>
<dbReference type="AlphaFoldDB" id="A0A8H7QMK7"/>
<dbReference type="InterPro" id="IPR059120">
    <property type="entry name" value="Cullin-like_AB"/>
</dbReference>
<dbReference type="GO" id="GO:0031625">
    <property type="term" value="F:ubiquitin protein ligase binding"/>
    <property type="evidence" value="ECO:0007669"/>
    <property type="project" value="InterPro"/>
</dbReference>
<dbReference type="Pfam" id="PF25773">
    <property type="entry name" value="TPR_ANAPC2"/>
    <property type="match status" value="1"/>
</dbReference>
<feature type="domain" description="Cullin family profile" evidence="2">
    <location>
        <begin position="527"/>
        <end position="737"/>
    </location>
</feature>
<organism evidence="3 4">
    <name type="scientific">Mucor saturninus</name>
    <dbReference type="NCBI Taxonomy" id="64648"/>
    <lineage>
        <taxon>Eukaryota</taxon>
        <taxon>Fungi</taxon>
        <taxon>Fungi incertae sedis</taxon>
        <taxon>Mucoromycota</taxon>
        <taxon>Mucoromycotina</taxon>
        <taxon>Mucoromycetes</taxon>
        <taxon>Mucorales</taxon>
        <taxon>Mucorineae</taxon>
        <taxon>Mucoraceae</taxon>
        <taxon>Mucor</taxon>
    </lineage>
</organism>
<dbReference type="EMBL" id="JAEPRD010000174">
    <property type="protein sequence ID" value="KAG2195281.1"/>
    <property type="molecule type" value="Genomic_DNA"/>
</dbReference>
<evidence type="ECO:0000259" key="2">
    <source>
        <dbReference type="PROSITE" id="PS50069"/>
    </source>
</evidence>
<protein>
    <recommendedName>
        <fullName evidence="2">Cullin family profile domain-containing protein</fullName>
    </recommendedName>
</protein>
<dbReference type="OrthoDB" id="5581181at2759"/>
<dbReference type="PANTHER" id="PTHR45957">
    <property type="entry name" value="ANAPHASE-PROMOTING COMPLEX SUBUNIT 2"/>
    <property type="match status" value="1"/>
</dbReference>
<dbReference type="Gene3D" id="1.20.1310.10">
    <property type="entry name" value="Cullin Repeats"/>
    <property type="match status" value="1"/>
</dbReference>
<dbReference type="Pfam" id="PF26557">
    <property type="entry name" value="Cullin_AB"/>
    <property type="match status" value="1"/>
</dbReference>
<accession>A0A8H7QMK7</accession>
<dbReference type="Proteomes" id="UP000603453">
    <property type="component" value="Unassembled WGS sequence"/>
</dbReference>
<dbReference type="PROSITE" id="PS50069">
    <property type="entry name" value="CULLIN_2"/>
    <property type="match status" value="1"/>
</dbReference>
<gene>
    <name evidence="3" type="ORF">INT47_005056</name>
</gene>
<dbReference type="PANTHER" id="PTHR45957:SF1">
    <property type="entry name" value="ANAPHASE-PROMOTING COMPLEX SUBUNIT 2"/>
    <property type="match status" value="1"/>
</dbReference>
<dbReference type="GO" id="GO:0006511">
    <property type="term" value="P:ubiquitin-dependent protein catabolic process"/>
    <property type="evidence" value="ECO:0007669"/>
    <property type="project" value="InterPro"/>
</dbReference>
<comment type="similarity">
    <text evidence="1">Belongs to the cullin family.</text>
</comment>
<dbReference type="GO" id="GO:0007091">
    <property type="term" value="P:metaphase/anaphase transition of mitotic cell cycle"/>
    <property type="evidence" value="ECO:0007669"/>
    <property type="project" value="TreeGrafter"/>
</dbReference>
<dbReference type="GO" id="GO:0070979">
    <property type="term" value="P:protein K11-linked ubiquitination"/>
    <property type="evidence" value="ECO:0007669"/>
    <property type="project" value="TreeGrafter"/>
</dbReference>